<accession>A0ABX1YHQ1</accession>
<protein>
    <submittedName>
        <fullName evidence="1">Uncharacterized protein</fullName>
    </submittedName>
</protein>
<dbReference type="Gene3D" id="3.40.50.11350">
    <property type="match status" value="1"/>
</dbReference>
<sequence length="301" mass="34330">MKYFQNRVGEMEGLCNQLMAIFRTVSEAFHSVEQGEPSCILLADGQTRNSIEMGPEPFFSPVSIDAFIEVDRFEKVLAARNVSLKRMRDAEIDRVAVSCSRFPVSSIPEDEARTTGAWIARTLPFAAKPLKLAHYIIGWMSSYPKWAAIQLRIEDDIMYFEANRSMGLDGFAQLQVQQAAGELSQIPAVSAIYVATGASEDFLRHSTTELTIRFPEANQIHKKDILSLAPKLWEEFEAMSLEEQALVDWLVCLGAPYFLGPHGTSFSYLAGYMRHYRGFDSDLTRLWPEYQQYWDLWFPRL</sequence>
<comment type="caution">
    <text evidence="1">The sequence shown here is derived from an EMBL/GenBank/DDBJ whole genome shotgun (WGS) entry which is preliminary data.</text>
</comment>
<name>A0ABX1YHQ1_9BACL</name>
<gene>
    <name evidence="1" type="ORF">GC101_11415</name>
</gene>
<dbReference type="EMBL" id="WHOB01000027">
    <property type="protein sequence ID" value="NOU79486.1"/>
    <property type="molecule type" value="Genomic_DNA"/>
</dbReference>
<reference evidence="1 2" key="1">
    <citation type="submission" date="2019-10" db="EMBL/GenBank/DDBJ databases">
        <title>Description of Paenibacillus terricola sp. nov.</title>
        <authorList>
            <person name="Carlier A."/>
            <person name="Qi S."/>
        </authorList>
    </citation>
    <scope>NUCLEOTIDE SEQUENCE [LARGE SCALE GENOMIC DNA]</scope>
    <source>
        <strain evidence="1 2">LMG 31459</strain>
    </source>
</reference>
<dbReference type="RefSeq" id="WP_171717343.1">
    <property type="nucleotide sequence ID" value="NZ_WHOB01000027.1"/>
</dbReference>
<keyword evidence="2" id="KW-1185">Reference proteome</keyword>
<organism evidence="1 2">
    <name type="scientific">Paenibacillus phytohabitans</name>
    <dbReference type="NCBI Taxonomy" id="2654978"/>
    <lineage>
        <taxon>Bacteria</taxon>
        <taxon>Bacillati</taxon>
        <taxon>Bacillota</taxon>
        <taxon>Bacilli</taxon>
        <taxon>Bacillales</taxon>
        <taxon>Paenibacillaceae</taxon>
        <taxon>Paenibacillus</taxon>
    </lineage>
</organism>
<evidence type="ECO:0000313" key="2">
    <source>
        <dbReference type="Proteomes" id="UP000596857"/>
    </source>
</evidence>
<evidence type="ECO:0000313" key="1">
    <source>
        <dbReference type="EMBL" id="NOU79486.1"/>
    </source>
</evidence>
<proteinExistence type="predicted"/>
<dbReference type="Proteomes" id="UP000596857">
    <property type="component" value="Unassembled WGS sequence"/>
</dbReference>